<dbReference type="CDD" id="cd07187">
    <property type="entry name" value="YvcK_like"/>
    <property type="match status" value="1"/>
</dbReference>
<dbReference type="InterPro" id="IPR038136">
    <property type="entry name" value="CofD-like_dom_sf"/>
</dbReference>
<dbReference type="PANTHER" id="PTHR31240">
    <property type="entry name" value="MATERNAL EFFECT EMBRYO ARREST 18"/>
    <property type="match status" value="1"/>
</dbReference>
<dbReference type="Pfam" id="PF01933">
    <property type="entry name" value="CofD"/>
    <property type="match status" value="1"/>
</dbReference>
<reference evidence="1" key="1">
    <citation type="journal article" date="2021" name="PeerJ">
        <title>Extensive microbial diversity within the chicken gut microbiome revealed by metagenomics and culture.</title>
        <authorList>
            <person name="Gilroy R."/>
            <person name="Ravi A."/>
            <person name="Getino M."/>
            <person name="Pursley I."/>
            <person name="Horton D.L."/>
            <person name="Alikhan N.F."/>
            <person name="Baker D."/>
            <person name="Gharbi K."/>
            <person name="Hall N."/>
            <person name="Watson M."/>
            <person name="Adriaenssens E.M."/>
            <person name="Foster-Nyarko E."/>
            <person name="Jarju S."/>
            <person name="Secka A."/>
            <person name="Antonio M."/>
            <person name="Oren A."/>
            <person name="Chaudhuri R.R."/>
            <person name="La Ragione R."/>
            <person name="Hildebrand F."/>
            <person name="Pallen M.J."/>
        </authorList>
    </citation>
    <scope>NUCLEOTIDE SEQUENCE</scope>
    <source>
        <strain evidence="1">5032</strain>
    </source>
</reference>
<dbReference type="EMBL" id="DWZD01000020">
    <property type="protein sequence ID" value="HJA78633.1"/>
    <property type="molecule type" value="Genomic_DNA"/>
</dbReference>
<evidence type="ECO:0000313" key="1">
    <source>
        <dbReference type="EMBL" id="HJA78633.1"/>
    </source>
</evidence>
<gene>
    <name evidence="1" type="ORF">H9784_03530</name>
</gene>
<dbReference type="InterPro" id="IPR002882">
    <property type="entry name" value="CofD"/>
</dbReference>
<sequence>MRPELPPALGPRPVFFTGGTALRDVSRSLTRLTHNSVHLVTPFDSGGSTASLRRSFAMPAVGDMRNRLAALADRDIVPPAVLDLWEYRLPEDGQPAELRDHLRRMGEAVHPCWRELPDIFAVSLRQHLDFFLRRMPAHFDPRYACLGNLMLAGGYLEHRRDFGPVLAFFSRLLQTRGVVMPIVEESLHLAAVLDDGSRVVGQHLFGQLGQHIRRLFLTVHEPDRDSQDTTPCRPGMARTAAAYLQGASLICYPMGSFYTSVLANLLPAGVGASVRAANCPKVFIPNSGQDKEVCGLSILGQTRMILDALRADCPDARPQDLLQWVIVDRQHGIYEGGCDSTALADLGLRVMDVDMVCPDRPERHDPDKVARLLCGLCRKDAP</sequence>
<dbReference type="AlphaFoldDB" id="A0A9D2HND6"/>
<proteinExistence type="predicted"/>
<dbReference type="Gene3D" id="3.40.50.10680">
    <property type="entry name" value="CofD-like domains"/>
    <property type="match status" value="1"/>
</dbReference>
<reference evidence="1" key="2">
    <citation type="submission" date="2021-04" db="EMBL/GenBank/DDBJ databases">
        <authorList>
            <person name="Gilroy R."/>
        </authorList>
    </citation>
    <scope>NUCLEOTIDE SEQUENCE</scope>
    <source>
        <strain evidence="1">5032</strain>
    </source>
</reference>
<organism evidence="1 2">
    <name type="scientific">Candidatus Desulfovibrio intestinavium</name>
    <dbReference type="NCBI Taxonomy" id="2838534"/>
    <lineage>
        <taxon>Bacteria</taxon>
        <taxon>Pseudomonadati</taxon>
        <taxon>Thermodesulfobacteriota</taxon>
        <taxon>Desulfovibrionia</taxon>
        <taxon>Desulfovibrionales</taxon>
        <taxon>Desulfovibrionaceae</taxon>
        <taxon>Desulfovibrio</taxon>
    </lineage>
</organism>
<name>A0A9D2HND6_9BACT</name>
<dbReference type="SUPFAM" id="SSF142338">
    <property type="entry name" value="CofD-like"/>
    <property type="match status" value="1"/>
</dbReference>
<evidence type="ECO:0000313" key="2">
    <source>
        <dbReference type="Proteomes" id="UP000823821"/>
    </source>
</evidence>
<protein>
    <submittedName>
        <fullName evidence="1">GAK system CofD-like protein</fullName>
    </submittedName>
</protein>
<dbReference type="InterPro" id="IPR027591">
    <property type="entry name" value="CofD-rel_GAK"/>
</dbReference>
<comment type="caution">
    <text evidence="1">The sequence shown here is derived from an EMBL/GenBank/DDBJ whole genome shotgun (WGS) entry which is preliminary data.</text>
</comment>
<dbReference type="Proteomes" id="UP000823821">
    <property type="component" value="Unassembled WGS sequence"/>
</dbReference>
<dbReference type="NCBIfam" id="TIGR04357">
    <property type="entry name" value="CofD_rel_GAK"/>
    <property type="match status" value="1"/>
</dbReference>
<dbReference type="GO" id="GO:0043743">
    <property type="term" value="F:LPPG:FO 2-phospho-L-lactate transferase activity"/>
    <property type="evidence" value="ECO:0007669"/>
    <property type="project" value="InterPro"/>
</dbReference>
<dbReference type="PANTHER" id="PTHR31240:SF0">
    <property type="entry name" value="MATERNAL EFFECT EMBRYO ARREST 18"/>
    <property type="match status" value="1"/>
</dbReference>
<accession>A0A9D2HND6</accession>